<dbReference type="CDD" id="cd05233">
    <property type="entry name" value="SDR_c"/>
    <property type="match status" value="1"/>
</dbReference>
<keyword evidence="6" id="KW-1185">Reference proteome</keyword>
<dbReference type="OrthoDB" id="2962696at2759"/>
<dbReference type="InterPro" id="IPR052178">
    <property type="entry name" value="Sec_Metab_Biosynth_SDR"/>
</dbReference>
<dbReference type="Proteomes" id="UP000722485">
    <property type="component" value="Unassembled WGS sequence"/>
</dbReference>
<evidence type="ECO:0000256" key="2">
    <source>
        <dbReference type="ARBA" id="ARBA00022857"/>
    </source>
</evidence>
<proteinExistence type="inferred from homology"/>
<dbReference type="InterPro" id="IPR002347">
    <property type="entry name" value="SDR_fam"/>
</dbReference>
<accession>A0A9P5LAB1</accession>
<sequence length="166" mass="17482">MDSSTLFRVDGIVAVISGGGTGLGLMMARALAGAGAKKVYILGRRQATLEAAATAHSSISPVACDVTSKESLQVAVDTITKDVGYVNLVIANSGVIGPLKSFNPEMTIQELRRNLFDEVTVESFTEVLHVNVTGAYFTMLAFLELLDAGNNNALDGGNGVVHYRFS</sequence>
<evidence type="ECO:0000313" key="6">
    <source>
        <dbReference type="Proteomes" id="UP000722485"/>
    </source>
</evidence>
<keyword evidence="2" id="KW-0521">NADP</keyword>
<keyword evidence="4" id="KW-0472">Membrane</keyword>
<comment type="similarity">
    <text evidence="1">Belongs to the short-chain dehydrogenases/reductases (SDR) family.</text>
</comment>
<dbReference type="EMBL" id="JAANBB010000146">
    <property type="protein sequence ID" value="KAF7548503.1"/>
    <property type="molecule type" value="Genomic_DNA"/>
</dbReference>
<evidence type="ECO:0000313" key="5">
    <source>
        <dbReference type="EMBL" id="KAF7548503.1"/>
    </source>
</evidence>
<dbReference type="Gene3D" id="3.40.50.720">
    <property type="entry name" value="NAD(P)-binding Rossmann-like Domain"/>
    <property type="match status" value="1"/>
</dbReference>
<dbReference type="Pfam" id="PF00106">
    <property type="entry name" value="adh_short"/>
    <property type="match status" value="1"/>
</dbReference>
<keyword evidence="4" id="KW-0812">Transmembrane</keyword>
<reference evidence="5" key="1">
    <citation type="submission" date="2020-03" db="EMBL/GenBank/DDBJ databases">
        <title>Draft Genome Sequence of Cylindrodendrum hubeiense.</title>
        <authorList>
            <person name="Buettner E."/>
            <person name="Kellner H."/>
        </authorList>
    </citation>
    <scope>NUCLEOTIDE SEQUENCE</scope>
    <source>
        <strain evidence="5">IHI 201604</strain>
    </source>
</reference>
<dbReference type="PRINTS" id="PR00081">
    <property type="entry name" value="GDHRDH"/>
</dbReference>
<gene>
    <name evidence="5" type="ORF">G7Z17_g7009</name>
</gene>
<protein>
    <submittedName>
        <fullName evidence="5">Uncharacterized protein</fullName>
    </submittedName>
</protein>
<dbReference type="InterPro" id="IPR036291">
    <property type="entry name" value="NAD(P)-bd_dom_sf"/>
</dbReference>
<keyword evidence="3" id="KW-0560">Oxidoreductase</keyword>
<name>A0A9P5LAB1_9HYPO</name>
<organism evidence="5 6">
    <name type="scientific">Cylindrodendrum hubeiense</name>
    <dbReference type="NCBI Taxonomy" id="595255"/>
    <lineage>
        <taxon>Eukaryota</taxon>
        <taxon>Fungi</taxon>
        <taxon>Dikarya</taxon>
        <taxon>Ascomycota</taxon>
        <taxon>Pezizomycotina</taxon>
        <taxon>Sordariomycetes</taxon>
        <taxon>Hypocreomycetidae</taxon>
        <taxon>Hypocreales</taxon>
        <taxon>Nectriaceae</taxon>
        <taxon>Cylindrodendrum</taxon>
    </lineage>
</organism>
<dbReference type="GO" id="GO:0016491">
    <property type="term" value="F:oxidoreductase activity"/>
    <property type="evidence" value="ECO:0007669"/>
    <property type="project" value="UniProtKB-KW"/>
</dbReference>
<dbReference type="AlphaFoldDB" id="A0A9P5LAB1"/>
<dbReference type="PANTHER" id="PTHR43618:SF18">
    <property type="entry name" value="SHORT CHAIN DEHYDROGENASE_REDUCTASE FAMILY (AFU_ORTHOLOGUE AFUA_5G12480)"/>
    <property type="match status" value="1"/>
</dbReference>
<keyword evidence="4" id="KW-1133">Transmembrane helix</keyword>
<dbReference type="SUPFAM" id="SSF51735">
    <property type="entry name" value="NAD(P)-binding Rossmann-fold domains"/>
    <property type="match status" value="1"/>
</dbReference>
<evidence type="ECO:0000256" key="1">
    <source>
        <dbReference type="ARBA" id="ARBA00006484"/>
    </source>
</evidence>
<feature type="transmembrane region" description="Helical" evidence="4">
    <location>
        <begin position="12"/>
        <end position="32"/>
    </location>
</feature>
<comment type="caution">
    <text evidence="5">The sequence shown here is derived from an EMBL/GenBank/DDBJ whole genome shotgun (WGS) entry which is preliminary data.</text>
</comment>
<evidence type="ECO:0000256" key="4">
    <source>
        <dbReference type="SAM" id="Phobius"/>
    </source>
</evidence>
<evidence type="ECO:0000256" key="3">
    <source>
        <dbReference type="ARBA" id="ARBA00023002"/>
    </source>
</evidence>
<dbReference type="PANTHER" id="PTHR43618">
    <property type="entry name" value="7-ALPHA-HYDROXYSTEROID DEHYDROGENASE"/>
    <property type="match status" value="1"/>
</dbReference>